<sequence>MEKGGDHDVVDGNIPPPEQQNPVLADEGNEKGAQALKPALVPISSNELCNDIQYLLMKQNNLLKNPDDKVFIPEPTFNDVCCELYFKMKEEEEQKKISELSDGVDRHDERRQEEQMQQERLCQQDLRVESCLQDERKISSGEAAQQSPPAEQAALPAQPANLRTTCDLCLKKKIKCDGRKPACSNCERKDAQCVYTMKRKPGRKRKSAGSDDDDDETDQSKNREKERRSAILRRLLNPC</sequence>
<evidence type="ECO:0000259" key="6">
    <source>
        <dbReference type="PROSITE" id="PS50048"/>
    </source>
</evidence>
<evidence type="ECO:0000313" key="7">
    <source>
        <dbReference type="EMBL" id="CAE0643281.1"/>
    </source>
</evidence>
<organism evidence="7">
    <name type="scientific">Heterosigma akashiwo</name>
    <name type="common">Chromophytic alga</name>
    <name type="synonym">Heterosigma carterae</name>
    <dbReference type="NCBI Taxonomy" id="2829"/>
    <lineage>
        <taxon>Eukaryota</taxon>
        <taxon>Sar</taxon>
        <taxon>Stramenopiles</taxon>
        <taxon>Ochrophyta</taxon>
        <taxon>Raphidophyceae</taxon>
        <taxon>Chattonellales</taxon>
        <taxon>Chattonellaceae</taxon>
        <taxon>Heterosigma</taxon>
    </lineage>
</organism>
<gene>
    <name evidence="7" type="ORF">HAKA00212_LOCUS22019</name>
</gene>
<feature type="compositionally biased region" description="Basic and acidic residues" evidence="5">
    <location>
        <begin position="218"/>
        <end position="229"/>
    </location>
</feature>
<dbReference type="PROSITE" id="PS50048">
    <property type="entry name" value="ZN2_CY6_FUNGAL_2"/>
    <property type="match status" value="1"/>
</dbReference>
<dbReference type="PANTHER" id="PTHR31069">
    <property type="entry name" value="OLEATE-ACTIVATED TRANSCRIPTION FACTOR 1-RELATED"/>
    <property type="match status" value="1"/>
</dbReference>
<dbReference type="InterPro" id="IPR050675">
    <property type="entry name" value="OAF3"/>
</dbReference>
<dbReference type="PANTHER" id="PTHR31069:SF32">
    <property type="entry name" value="ARGININE METABOLISM REGULATION PROTEIN II"/>
    <property type="match status" value="1"/>
</dbReference>
<feature type="region of interest" description="Disordered" evidence="5">
    <location>
        <begin position="1"/>
        <end position="31"/>
    </location>
</feature>
<evidence type="ECO:0000256" key="5">
    <source>
        <dbReference type="SAM" id="MobiDB-lite"/>
    </source>
</evidence>
<keyword evidence="2" id="KW-0238">DNA-binding</keyword>
<dbReference type="Gene3D" id="4.10.240.10">
    <property type="entry name" value="Zn(2)-C6 fungal-type DNA-binding domain"/>
    <property type="match status" value="1"/>
</dbReference>
<feature type="compositionally biased region" description="Basic and acidic residues" evidence="5">
    <location>
        <begin position="1"/>
        <end position="10"/>
    </location>
</feature>
<keyword evidence="4" id="KW-0539">Nucleus</keyword>
<name>A0A7S3Y7H1_HETAK</name>
<feature type="region of interest" description="Disordered" evidence="5">
    <location>
        <begin position="137"/>
        <end position="156"/>
    </location>
</feature>
<dbReference type="Pfam" id="PF00172">
    <property type="entry name" value="Zn_clus"/>
    <property type="match status" value="1"/>
</dbReference>
<evidence type="ECO:0000256" key="4">
    <source>
        <dbReference type="ARBA" id="ARBA00023242"/>
    </source>
</evidence>
<dbReference type="GO" id="GO:0008270">
    <property type="term" value="F:zinc ion binding"/>
    <property type="evidence" value="ECO:0007669"/>
    <property type="project" value="InterPro"/>
</dbReference>
<dbReference type="CDD" id="cd00067">
    <property type="entry name" value="GAL4"/>
    <property type="match status" value="1"/>
</dbReference>
<dbReference type="SMART" id="SM00066">
    <property type="entry name" value="GAL4"/>
    <property type="match status" value="1"/>
</dbReference>
<dbReference type="GO" id="GO:0003677">
    <property type="term" value="F:DNA binding"/>
    <property type="evidence" value="ECO:0007669"/>
    <property type="project" value="UniProtKB-KW"/>
</dbReference>
<feature type="region of interest" description="Disordered" evidence="5">
    <location>
        <begin position="197"/>
        <end position="230"/>
    </location>
</feature>
<dbReference type="InterPro" id="IPR036864">
    <property type="entry name" value="Zn2-C6_fun-type_DNA-bd_sf"/>
</dbReference>
<evidence type="ECO:0000256" key="3">
    <source>
        <dbReference type="ARBA" id="ARBA00023163"/>
    </source>
</evidence>
<evidence type="ECO:0000256" key="1">
    <source>
        <dbReference type="ARBA" id="ARBA00023015"/>
    </source>
</evidence>
<proteinExistence type="predicted"/>
<dbReference type="AlphaFoldDB" id="A0A7S3Y7H1"/>
<dbReference type="EMBL" id="HBIU01049601">
    <property type="protein sequence ID" value="CAE0643281.1"/>
    <property type="molecule type" value="Transcribed_RNA"/>
</dbReference>
<accession>A0A7S3Y7H1</accession>
<dbReference type="SUPFAM" id="SSF57701">
    <property type="entry name" value="Zn2/Cys6 DNA-binding domain"/>
    <property type="match status" value="1"/>
</dbReference>
<feature type="compositionally biased region" description="Low complexity" evidence="5">
    <location>
        <begin position="143"/>
        <end position="156"/>
    </location>
</feature>
<protein>
    <recommendedName>
        <fullName evidence="6">Zn(2)-C6 fungal-type domain-containing protein</fullName>
    </recommendedName>
</protein>
<evidence type="ECO:0000256" key="2">
    <source>
        <dbReference type="ARBA" id="ARBA00023125"/>
    </source>
</evidence>
<keyword evidence="1" id="KW-0805">Transcription regulation</keyword>
<dbReference type="GO" id="GO:0000981">
    <property type="term" value="F:DNA-binding transcription factor activity, RNA polymerase II-specific"/>
    <property type="evidence" value="ECO:0007669"/>
    <property type="project" value="InterPro"/>
</dbReference>
<keyword evidence="3" id="KW-0804">Transcription</keyword>
<feature type="domain" description="Zn(2)-C6 fungal-type" evidence="6">
    <location>
        <begin position="165"/>
        <end position="195"/>
    </location>
</feature>
<dbReference type="InterPro" id="IPR001138">
    <property type="entry name" value="Zn2Cys6_DnaBD"/>
</dbReference>
<reference evidence="7" key="1">
    <citation type="submission" date="2021-01" db="EMBL/GenBank/DDBJ databases">
        <authorList>
            <person name="Corre E."/>
            <person name="Pelletier E."/>
            <person name="Niang G."/>
            <person name="Scheremetjew M."/>
            <person name="Finn R."/>
            <person name="Kale V."/>
            <person name="Holt S."/>
            <person name="Cochrane G."/>
            <person name="Meng A."/>
            <person name="Brown T."/>
            <person name="Cohen L."/>
        </authorList>
    </citation>
    <scope>NUCLEOTIDE SEQUENCE</scope>
    <source>
        <strain evidence="7">CCMP3107</strain>
    </source>
</reference>
<feature type="compositionally biased region" description="Basic residues" evidence="5">
    <location>
        <begin position="197"/>
        <end position="207"/>
    </location>
</feature>